<proteinExistence type="predicted"/>
<evidence type="ECO:0008006" key="3">
    <source>
        <dbReference type="Google" id="ProtNLM"/>
    </source>
</evidence>
<dbReference type="EMBL" id="VEVO01000026">
    <property type="protein sequence ID" value="KAF0022479.1"/>
    <property type="molecule type" value="Genomic_DNA"/>
</dbReference>
<name>A0A6A4RQB1_SCOMX</name>
<dbReference type="PANTHER" id="PTHR45913">
    <property type="entry name" value="EPM2A-INTERACTING PROTEIN 1"/>
    <property type="match status" value="1"/>
</dbReference>
<accession>A0A6A4RQB1</accession>
<dbReference type="PANTHER" id="PTHR45913:SF19">
    <property type="entry name" value="LOW QUALITY PROTEIN: ZINC FINGER BED DOMAIN-CONTAINING PROTEIN 5-LIKE"/>
    <property type="match status" value="1"/>
</dbReference>
<protein>
    <recommendedName>
        <fullName evidence="3">Zinc finger BED domain-containing protein 5-like</fullName>
    </recommendedName>
</protein>
<sequence>MVGRTKGFVSRVKEINPDVIVTHCFLHREALVAKTLPADLTPVLNDVVHMVNFVKTRPVKSRIFASLCEEMGADHKALLFHTEVRWLSRGMVLARVYELREELKVFLTNEGSDYAKLLASDEWCARLAYLVDIFHHLNELNRRMQGQNGNLLTNKWLPFKDPIQIHKRKLFLWFSHLPQEEKQFGGYISPESIHVDPLILERKAEERAGPLSSLPQSQTPSSHSVTVEQLFEPTDAWSDGRGVNVLLYGAVGTDPIQIHKRKLFLWFSHLPQEEKQFGGYISPESIHVDPLILERKAEERAGPLSSLPQSQTPSSHSVTVEQLFEPTDAWSDGRGVNVLLYGAVGTGKSTVIRKLVLDWCTGTTLTNFKLLVPFSCEDLSHLSRQDVSLFLFLISNHVSPVHQSQ</sequence>
<dbReference type="Gene3D" id="3.40.50.300">
    <property type="entry name" value="P-loop containing nucleotide triphosphate hydrolases"/>
    <property type="match status" value="1"/>
</dbReference>
<reference evidence="1 2" key="1">
    <citation type="submission" date="2019-06" db="EMBL/GenBank/DDBJ databases">
        <title>Draft genomes of female and male turbot (Scophthalmus maximus).</title>
        <authorList>
            <person name="Xu H."/>
            <person name="Xu X.-W."/>
            <person name="Shao C."/>
            <person name="Chen S."/>
        </authorList>
    </citation>
    <scope>NUCLEOTIDE SEQUENCE [LARGE SCALE GENOMIC DNA]</scope>
    <source>
        <strain evidence="1">Ysfricsl-2016a</strain>
        <tissue evidence="1">Blood</tissue>
    </source>
</reference>
<gene>
    <name evidence="1" type="ORF">F2P81_025292</name>
</gene>
<evidence type="ECO:0000313" key="2">
    <source>
        <dbReference type="Proteomes" id="UP000438429"/>
    </source>
</evidence>
<evidence type="ECO:0000313" key="1">
    <source>
        <dbReference type="EMBL" id="KAF0022479.1"/>
    </source>
</evidence>
<dbReference type="InterPro" id="IPR027417">
    <property type="entry name" value="P-loop_NTPase"/>
</dbReference>
<comment type="caution">
    <text evidence="1">The sequence shown here is derived from an EMBL/GenBank/DDBJ whole genome shotgun (WGS) entry which is preliminary data.</text>
</comment>
<dbReference type="Proteomes" id="UP000438429">
    <property type="component" value="Unassembled WGS sequence"/>
</dbReference>
<dbReference type="AlphaFoldDB" id="A0A6A4RQB1"/>
<organism evidence="1 2">
    <name type="scientific">Scophthalmus maximus</name>
    <name type="common">Turbot</name>
    <name type="synonym">Psetta maxima</name>
    <dbReference type="NCBI Taxonomy" id="52904"/>
    <lineage>
        <taxon>Eukaryota</taxon>
        <taxon>Metazoa</taxon>
        <taxon>Chordata</taxon>
        <taxon>Craniata</taxon>
        <taxon>Vertebrata</taxon>
        <taxon>Euteleostomi</taxon>
        <taxon>Actinopterygii</taxon>
        <taxon>Neopterygii</taxon>
        <taxon>Teleostei</taxon>
        <taxon>Neoteleostei</taxon>
        <taxon>Acanthomorphata</taxon>
        <taxon>Carangaria</taxon>
        <taxon>Pleuronectiformes</taxon>
        <taxon>Pleuronectoidei</taxon>
        <taxon>Scophthalmidae</taxon>
        <taxon>Scophthalmus</taxon>
    </lineage>
</organism>